<gene>
    <name evidence="3" type="ORF">GHC57_15405</name>
</gene>
<feature type="region of interest" description="Disordered" evidence="1">
    <location>
        <begin position="255"/>
        <end position="280"/>
    </location>
</feature>
<comment type="caution">
    <text evidence="3">The sequence shown here is derived from an EMBL/GenBank/DDBJ whole genome shotgun (WGS) entry which is preliminary data.</text>
</comment>
<dbReference type="AlphaFoldDB" id="A0A7X1ZI62"/>
<accession>A0A7X1ZI62</accession>
<evidence type="ECO:0000256" key="2">
    <source>
        <dbReference type="SAM" id="SignalP"/>
    </source>
</evidence>
<feature type="signal peptide" evidence="2">
    <location>
        <begin position="1"/>
        <end position="26"/>
    </location>
</feature>
<keyword evidence="4" id="KW-1185">Reference proteome</keyword>
<dbReference type="OrthoDB" id="9846594at2"/>
<sequence length="280" mass="28486">MISTACRTTVTATALCAMALALPARAEAPASQPAPALTQAMAQTLAQAPLTLPGLDDAQDRNPQQDLPADAPQCSVPTANCDDFDETAEDLRRRLMDAVAAGDEGNVLADLQDDGLCDAETDALEQALLTMAQDNPEAAAAVVTALVSDALAAADTNGQVAVNLMNVAVVPLEAEAPVEVSLAPDAGIPEDSIMTNELFTQIDEAYQAAEQRATADGCALRDLESIDLALAQAALAGFETAAGGVNPASAPASVFGRGGLRGPSDPGPLPFADPEPASRI</sequence>
<evidence type="ECO:0000256" key="1">
    <source>
        <dbReference type="SAM" id="MobiDB-lite"/>
    </source>
</evidence>
<organism evidence="3 4">
    <name type="scientific">Roseospira navarrensis</name>
    <dbReference type="NCBI Taxonomy" id="140058"/>
    <lineage>
        <taxon>Bacteria</taxon>
        <taxon>Pseudomonadati</taxon>
        <taxon>Pseudomonadota</taxon>
        <taxon>Alphaproteobacteria</taxon>
        <taxon>Rhodospirillales</taxon>
        <taxon>Rhodospirillaceae</taxon>
        <taxon>Roseospira</taxon>
    </lineage>
</organism>
<reference evidence="3 4" key="1">
    <citation type="submission" date="2019-10" db="EMBL/GenBank/DDBJ databases">
        <title>Draft whole-genome sequence of the purple nonsulfur photosynthetic bacterium Roseospira navarrensis DSM 15114.</title>
        <authorList>
            <person name="Kyndt J.A."/>
            <person name="Meyer T.E."/>
        </authorList>
    </citation>
    <scope>NUCLEOTIDE SEQUENCE [LARGE SCALE GENOMIC DNA]</scope>
    <source>
        <strain evidence="3 4">DSM 15114</strain>
    </source>
</reference>
<protein>
    <submittedName>
        <fullName evidence="3">Uncharacterized protein</fullName>
    </submittedName>
</protein>
<feature type="region of interest" description="Disordered" evidence="1">
    <location>
        <begin position="53"/>
        <end position="79"/>
    </location>
</feature>
<dbReference type="Proteomes" id="UP000434582">
    <property type="component" value="Unassembled WGS sequence"/>
</dbReference>
<dbReference type="RefSeq" id="WP_153345854.1">
    <property type="nucleotide sequence ID" value="NZ_WIVE01000060.1"/>
</dbReference>
<evidence type="ECO:0000313" key="3">
    <source>
        <dbReference type="EMBL" id="MQX37907.1"/>
    </source>
</evidence>
<dbReference type="EMBL" id="WIVE01000060">
    <property type="protein sequence ID" value="MQX37907.1"/>
    <property type="molecule type" value="Genomic_DNA"/>
</dbReference>
<name>A0A7X1ZI62_9PROT</name>
<feature type="chain" id="PRO_5030559607" evidence="2">
    <location>
        <begin position="27"/>
        <end position="280"/>
    </location>
</feature>
<keyword evidence="2" id="KW-0732">Signal</keyword>
<evidence type="ECO:0000313" key="4">
    <source>
        <dbReference type="Proteomes" id="UP000434582"/>
    </source>
</evidence>
<proteinExistence type="predicted"/>